<protein>
    <submittedName>
        <fullName evidence="1">Uncharacterized protein</fullName>
    </submittedName>
</protein>
<comment type="caution">
    <text evidence="1">The sequence shown here is derived from an EMBL/GenBank/DDBJ whole genome shotgun (WGS) entry which is preliminary data.</text>
</comment>
<accession>A0ACB8QPJ3</accession>
<name>A0ACB8QPJ3_9AGAM</name>
<reference evidence="1" key="2">
    <citation type="journal article" date="2022" name="New Phytol.">
        <title>Evolutionary transition to the ectomycorrhizal habit in the genomes of a hyperdiverse lineage of mushroom-forming fungi.</title>
        <authorList>
            <person name="Looney B."/>
            <person name="Miyauchi S."/>
            <person name="Morin E."/>
            <person name="Drula E."/>
            <person name="Courty P.E."/>
            <person name="Kohler A."/>
            <person name="Kuo A."/>
            <person name="LaButti K."/>
            <person name="Pangilinan J."/>
            <person name="Lipzen A."/>
            <person name="Riley R."/>
            <person name="Andreopoulos W."/>
            <person name="He G."/>
            <person name="Johnson J."/>
            <person name="Nolan M."/>
            <person name="Tritt A."/>
            <person name="Barry K.W."/>
            <person name="Grigoriev I.V."/>
            <person name="Nagy L.G."/>
            <person name="Hibbett D."/>
            <person name="Henrissat B."/>
            <person name="Matheny P.B."/>
            <person name="Labbe J."/>
            <person name="Martin F.M."/>
        </authorList>
    </citation>
    <scope>NUCLEOTIDE SEQUENCE</scope>
    <source>
        <strain evidence="1">EC-137</strain>
    </source>
</reference>
<proteinExistence type="predicted"/>
<organism evidence="1 2">
    <name type="scientific">Vararia minispora EC-137</name>
    <dbReference type="NCBI Taxonomy" id="1314806"/>
    <lineage>
        <taxon>Eukaryota</taxon>
        <taxon>Fungi</taxon>
        <taxon>Dikarya</taxon>
        <taxon>Basidiomycota</taxon>
        <taxon>Agaricomycotina</taxon>
        <taxon>Agaricomycetes</taxon>
        <taxon>Russulales</taxon>
        <taxon>Lachnocladiaceae</taxon>
        <taxon>Vararia</taxon>
    </lineage>
</organism>
<evidence type="ECO:0000313" key="1">
    <source>
        <dbReference type="EMBL" id="KAI0033610.1"/>
    </source>
</evidence>
<evidence type="ECO:0000313" key="2">
    <source>
        <dbReference type="Proteomes" id="UP000814128"/>
    </source>
</evidence>
<gene>
    <name evidence="1" type="ORF">K488DRAFT_84729</name>
</gene>
<keyword evidence="2" id="KW-1185">Reference proteome</keyword>
<dbReference type="EMBL" id="MU273515">
    <property type="protein sequence ID" value="KAI0033610.1"/>
    <property type="molecule type" value="Genomic_DNA"/>
</dbReference>
<sequence length="94" mass="9833">MRFGCVGLRTLDSFFMLGNVDDGKKTGVGRGKTTAGVHMAPRRRPRAAASVFPALELSTAAAAPPPSSSPTPSSIVDANADRVPTPIRLTTRNL</sequence>
<reference evidence="1" key="1">
    <citation type="submission" date="2021-02" db="EMBL/GenBank/DDBJ databases">
        <authorList>
            <consortium name="DOE Joint Genome Institute"/>
            <person name="Ahrendt S."/>
            <person name="Looney B.P."/>
            <person name="Miyauchi S."/>
            <person name="Morin E."/>
            <person name="Drula E."/>
            <person name="Courty P.E."/>
            <person name="Chicoki N."/>
            <person name="Fauchery L."/>
            <person name="Kohler A."/>
            <person name="Kuo A."/>
            <person name="Labutti K."/>
            <person name="Pangilinan J."/>
            <person name="Lipzen A."/>
            <person name="Riley R."/>
            <person name="Andreopoulos W."/>
            <person name="He G."/>
            <person name="Johnson J."/>
            <person name="Barry K.W."/>
            <person name="Grigoriev I.V."/>
            <person name="Nagy L."/>
            <person name="Hibbett D."/>
            <person name="Henrissat B."/>
            <person name="Matheny P.B."/>
            <person name="Labbe J."/>
            <person name="Martin F."/>
        </authorList>
    </citation>
    <scope>NUCLEOTIDE SEQUENCE</scope>
    <source>
        <strain evidence="1">EC-137</strain>
    </source>
</reference>
<dbReference type="Proteomes" id="UP000814128">
    <property type="component" value="Unassembled WGS sequence"/>
</dbReference>